<dbReference type="Gene3D" id="2.170.130.10">
    <property type="entry name" value="TonB-dependent receptor, plug domain"/>
    <property type="match status" value="1"/>
</dbReference>
<evidence type="ECO:0000256" key="9">
    <source>
        <dbReference type="ARBA" id="ARBA00023170"/>
    </source>
</evidence>
<keyword evidence="9" id="KW-0675">Receptor</keyword>
<dbReference type="PROSITE" id="PS52016">
    <property type="entry name" value="TONB_DEPENDENT_REC_3"/>
    <property type="match status" value="1"/>
</dbReference>
<feature type="domain" description="TonB-dependent receptor-like beta-barrel" evidence="14">
    <location>
        <begin position="429"/>
        <end position="889"/>
    </location>
</feature>
<evidence type="ECO:0000256" key="7">
    <source>
        <dbReference type="ARBA" id="ARBA00023077"/>
    </source>
</evidence>
<evidence type="ECO:0000256" key="5">
    <source>
        <dbReference type="ARBA" id="ARBA00022692"/>
    </source>
</evidence>
<dbReference type="GO" id="GO:0015091">
    <property type="term" value="F:ferric iron transmembrane transporter activity"/>
    <property type="evidence" value="ECO:0007669"/>
    <property type="project" value="InterPro"/>
</dbReference>
<keyword evidence="5 11" id="KW-0812">Transmembrane</keyword>
<dbReference type="AlphaFoldDB" id="I7IZB0"/>
<dbReference type="NCBIfam" id="TIGR01776">
    <property type="entry name" value="TonB-tbp-lbp"/>
    <property type="match status" value="1"/>
</dbReference>
<accession>I7IZB0</accession>
<evidence type="ECO:0000256" key="8">
    <source>
        <dbReference type="ARBA" id="ARBA00023136"/>
    </source>
</evidence>
<feature type="signal peptide" evidence="13">
    <location>
        <begin position="1"/>
        <end position="36"/>
    </location>
</feature>
<dbReference type="InterPro" id="IPR000531">
    <property type="entry name" value="Beta-barrel_TonB"/>
</dbReference>
<evidence type="ECO:0000256" key="3">
    <source>
        <dbReference type="ARBA" id="ARBA00022448"/>
    </source>
</evidence>
<keyword evidence="4 11" id="KW-1134">Transmembrane beta strand</keyword>
<dbReference type="CDD" id="cd01347">
    <property type="entry name" value="ligand_gated_channel"/>
    <property type="match status" value="1"/>
</dbReference>
<keyword evidence="8 11" id="KW-0472">Membrane</keyword>
<dbReference type="Pfam" id="PF00593">
    <property type="entry name" value="TonB_dep_Rec_b-barrel"/>
    <property type="match status" value="1"/>
</dbReference>
<evidence type="ECO:0000256" key="2">
    <source>
        <dbReference type="ARBA" id="ARBA00009810"/>
    </source>
</evidence>
<dbReference type="HOGENOM" id="CLU_008287_19_0_4"/>
<dbReference type="InterPro" id="IPR036942">
    <property type="entry name" value="Beta-barrel_TonB_sf"/>
</dbReference>
<keyword evidence="10 11" id="KW-0998">Cell outer membrane</keyword>
<feature type="chain" id="PRO_5003711017" evidence="13">
    <location>
        <begin position="37"/>
        <end position="935"/>
    </location>
</feature>
<evidence type="ECO:0000259" key="15">
    <source>
        <dbReference type="Pfam" id="PF07715"/>
    </source>
</evidence>
<dbReference type="GO" id="GO:0044718">
    <property type="term" value="P:siderophore transmembrane transport"/>
    <property type="evidence" value="ECO:0007669"/>
    <property type="project" value="TreeGrafter"/>
</dbReference>
<gene>
    <name evidence="16" type="primary">tbpA</name>
    <name evidence="16" type="ORF">KUK_0974</name>
</gene>
<dbReference type="OrthoDB" id="9764669at2"/>
<evidence type="ECO:0000259" key="14">
    <source>
        <dbReference type="Pfam" id="PF00593"/>
    </source>
</evidence>
<dbReference type="GO" id="GO:0009279">
    <property type="term" value="C:cell outer membrane"/>
    <property type="evidence" value="ECO:0007669"/>
    <property type="project" value="UniProtKB-SubCell"/>
</dbReference>
<keyword evidence="3 11" id="KW-0813">Transport</keyword>
<protein>
    <submittedName>
        <fullName evidence="16">TonB dependent-transferrin binding protein</fullName>
    </submittedName>
</protein>
<comment type="similarity">
    <text evidence="2 11 12">Belongs to the TonB-dependent receptor family.</text>
</comment>
<keyword evidence="6 13" id="KW-0732">Signal</keyword>
<dbReference type="GO" id="GO:0015344">
    <property type="term" value="F:siderophore uptake transmembrane transporter activity"/>
    <property type="evidence" value="ECO:0007669"/>
    <property type="project" value="TreeGrafter"/>
</dbReference>
<dbReference type="InterPro" id="IPR010948">
    <property type="entry name" value="TonB_lacto/transferrin_rcpt"/>
</dbReference>
<keyword evidence="7 12" id="KW-0798">TonB box</keyword>
<feature type="domain" description="TonB-dependent receptor plug" evidence="15">
    <location>
        <begin position="68"/>
        <end position="170"/>
    </location>
</feature>
<dbReference type="RefSeq" id="WP_015555523.1">
    <property type="nucleotide sequence ID" value="NC_021036.1"/>
</dbReference>
<dbReference type="EMBL" id="HE681423">
    <property type="protein sequence ID" value="CCG18271.1"/>
    <property type="molecule type" value="Genomic_DNA"/>
</dbReference>
<dbReference type="InterPro" id="IPR039426">
    <property type="entry name" value="TonB-dep_rcpt-like"/>
</dbReference>
<proteinExistence type="inferred from homology"/>
<dbReference type="PANTHER" id="PTHR30069:SF54">
    <property type="entry name" value="TRANSFERRIN-BINDING PROTEIN A"/>
    <property type="match status" value="1"/>
</dbReference>
<dbReference type="Gene3D" id="2.40.170.20">
    <property type="entry name" value="TonB-dependent receptor, beta-barrel domain"/>
    <property type="match status" value="1"/>
</dbReference>
<dbReference type="InterPro" id="IPR037066">
    <property type="entry name" value="Plug_dom_sf"/>
</dbReference>
<comment type="subcellular location">
    <subcellularLocation>
        <location evidence="1 11">Cell outer membrane</location>
        <topology evidence="1 11">Multi-pass membrane protein</topology>
    </subcellularLocation>
</comment>
<evidence type="ECO:0000256" key="4">
    <source>
        <dbReference type="ARBA" id="ARBA00022452"/>
    </source>
</evidence>
<reference evidence="16" key="1">
    <citation type="journal article" date="2012" name="Vet. Microbiol.">
        <title>Comparative genomic analyses of the Taylorellae.</title>
        <authorList>
            <person name="Hauser H."/>
            <person name="Richter D.C."/>
            <person name="van Tonder A."/>
            <person name="Clark L."/>
            <person name="Preston A."/>
        </authorList>
    </citation>
    <scope>NUCLEOTIDE SEQUENCE</scope>
    <source>
        <strain evidence="16">14/56</strain>
    </source>
</reference>
<evidence type="ECO:0000256" key="13">
    <source>
        <dbReference type="SAM" id="SignalP"/>
    </source>
</evidence>
<evidence type="ECO:0000256" key="6">
    <source>
        <dbReference type="ARBA" id="ARBA00022729"/>
    </source>
</evidence>
<name>I7IZB0_9BURK</name>
<dbReference type="Pfam" id="PF07715">
    <property type="entry name" value="Plug"/>
    <property type="match status" value="1"/>
</dbReference>
<evidence type="ECO:0000256" key="11">
    <source>
        <dbReference type="PROSITE-ProRule" id="PRU01360"/>
    </source>
</evidence>
<sequence>MLKKQTKTKEMKIKNIKKLIFLCALGNAYILPQANAQESSAELDTISVEGYREVSRTDNEVTGLGKVVKSSQSLRKEMVNNIRDLTRYDPGISVVEQGRGASSGYSIRGVDKNRVGLLVDGIPQIQSYVLQGKRNGSGAINEIEYENLSSIEISKGASSSEYGSGALGGAVGFRTKEVSDVLDPNSNWNITNKTAYISKNKQLSNSTAIAGRYKGFEALFQFTQRKGHETSAHEAIEKDASYEIGKLSAFADTYDLRRGKAPNEKNSSFFILKDECPTLDLSCAKPKAAITNLPYLKNASLKEDMTPEELEQLKKMQPVTEKFNAKNYTGALRALPDPMKYESKSWFGRIGKQIDEHHYIGALVEDTVQTYDIRDMTERAYFGLDELDKFKFSKGIYRGQDLAQGMFITDNFTNKLQIGLNWSRTLFIDEKHKKNRYGLIYKYDAKSSESPIDSISLRYDNQSINIENTYLALNCAKYPNVDKNCRPSADKPNSYSHTLTNNYKEKHNLINLSAEKEIVKNDFTHTFKGSIGYDRFTSELTRTNFVTSYASSEYKVLSGNGFASNPYIYEMTTALEQTDYCNTTLSSHLDCVPRVIKGSNLFGALQYNLAYTDRVKLGLGLRYDRHIFKTEDRWTGSGKYSNLSYNFGLVVKPINHLSLAYRFSTGYRVPSFRELFGYRVPGFKKGVNDEDHYVTDVKPERALNSEYAVNVMGNFGNIEASYFKNTYKDMIAFTYDAEGTRRGFRNAQNVTLEGFNVVGKIFWDGVLPILPEGLYSTIGYNRIKLVDNKVKTGFARVESYLLDSIQPSRLVLGLGYDDPYEKWGVNLMATFSKPKNVDELKGSVHLAGSGNSYDVQSTKTRTNGWKTFDMTAYFKPYKYITLRAGVYNIFNYKYVTWESLRQTAMGAINRNEDNGVYTKFAAPGRNFALTLELKY</sequence>
<dbReference type="InterPro" id="IPR010949">
    <property type="entry name" value="TonB_Hb/transfer/lactofer_rcpt"/>
</dbReference>
<evidence type="ECO:0000256" key="1">
    <source>
        <dbReference type="ARBA" id="ARBA00004571"/>
    </source>
</evidence>
<evidence type="ECO:0000313" key="16">
    <source>
        <dbReference type="EMBL" id="CCG18271.1"/>
    </source>
</evidence>
<organism evidence="16">
    <name type="scientific">Taylorella equigenitalis 14/56</name>
    <dbReference type="NCBI Taxonomy" id="1091497"/>
    <lineage>
        <taxon>Bacteria</taxon>
        <taxon>Pseudomonadati</taxon>
        <taxon>Pseudomonadota</taxon>
        <taxon>Betaproteobacteria</taxon>
        <taxon>Burkholderiales</taxon>
        <taxon>Alcaligenaceae</taxon>
        <taxon>Taylorella</taxon>
    </lineage>
</organism>
<evidence type="ECO:0000256" key="12">
    <source>
        <dbReference type="RuleBase" id="RU003357"/>
    </source>
</evidence>
<dbReference type="SUPFAM" id="SSF56935">
    <property type="entry name" value="Porins"/>
    <property type="match status" value="1"/>
</dbReference>
<dbReference type="NCBIfam" id="TIGR01786">
    <property type="entry name" value="TonB-hemlactrns"/>
    <property type="match status" value="1"/>
</dbReference>
<evidence type="ECO:0000256" key="10">
    <source>
        <dbReference type="ARBA" id="ARBA00023237"/>
    </source>
</evidence>
<dbReference type="InterPro" id="IPR012910">
    <property type="entry name" value="Plug_dom"/>
</dbReference>
<dbReference type="PANTHER" id="PTHR30069">
    <property type="entry name" value="TONB-DEPENDENT OUTER MEMBRANE RECEPTOR"/>
    <property type="match status" value="1"/>
</dbReference>
<dbReference type="KEGG" id="teg:KUK_0974"/>